<evidence type="ECO:0000256" key="2">
    <source>
        <dbReference type="ARBA" id="ARBA00023125"/>
    </source>
</evidence>
<evidence type="ECO:0000313" key="6">
    <source>
        <dbReference type="Proteomes" id="UP001199469"/>
    </source>
</evidence>
<dbReference type="Gene3D" id="1.10.10.10">
    <property type="entry name" value="Winged helix-like DNA-binding domain superfamily/Winged helix DNA-binding domain"/>
    <property type="match status" value="1"/>
</dbReference>
<dbReference type="PANTHER" id="PTHR33164">
    <property type="entry name" value="TRANSCRIPTIONAL REGULATOR, MARR FAMILY"/>
    <property type="match status" value="1"/>
</dbReference>
<dbReference type="InterPro" id="IPR036388">
    <property type="entry name" value="WH-like_DNA-bd_sf"/>
</dbReference>
<keyword evidence="2" id="KW-0238">DNA-binding</keyword>
<dbReference type="InterPro" id="IPR023187">
    <property type="entry name" value="Tscrpt_reg_MarR-type_CS"/>
</dbReference>
<dbReference type="RefSeq" id="WP_230729971.1">
    <property type="nucleotide sequence ID" value="NZ_JAJNDB010000001.1"/>
</dbReference>
<keyword evidence="1" id="KW-0805">Transcription regulation</keyword>
<keyword evidence="6" id="KW-1185">Reference proteome</keyword>
<evidence type="ECO:0000313" key="5">
    <source>
        <dbReference type="EMBL" id="MCD2192291.1"/>
    </source>
</evidence>
<protein>
    <submittedName>
        <fullName evidence="5">MarR family transcriptional regulator</fullName>
    </submittedName>
</protein>
<sequence length="156" mass="17071">MEHDEPASVSDLFWAVARRMRRASRESLAPWEVTPSQLRALGTLMRHGPVRPGTLAGHLGIAPRSATEVVDALEERGLVRRETDPDDRRATLVVVTDPGRDLAAAVRSARASEADRLFAGLDEADRAELERLLRLLLDRTGPAERTLMPVDPGPPG</sequence>
<reference evidence="5 6" key="1">
    <citation type="submission" date="2021-11" db="EMBL/GenBank/DDBJ databases">
        <title>Draft genome sequence of Actinomycetospora sp. SF1 isolated from the rhizosphere soil.</title>
        <authorList>
            <person name="Duangmal K."/>
            <person name="Chantavorakit T."/>
        </authorList>
    </citation>
    <scope>NUCLEOTIDE SEQUENCE [LARGE SCALE GENOMIC DNA]</scope>
    <source>
        <strain evidence="5 6">TBRC 5722</strain>
    </source>
</reference>
<accession>A0ABS8P222</accession>
<proteinExistence type="predicted"/>
<dbReference type="SMART" id="SM00347">
    <property type="entry name" value="HTH_MARR"/>
    <property type="match status" value="1"/>
</dbReference>
<evidence type="ECO:0000256" key="1">
    <source>
        <dbReference type="ARBA" id="ARBA00023015"/>
    </source>
</evidence>
<dbReference type="PANTHER" id="PTHR33164:SF43">
    <property type="entry name" value="HTH-TYPE TRANSCRIPTIONAL REPRESSOR YETL"/>
    <property type="match status" value="1"/>
</dbReference>
<feature type="domain" description="HTH marR-type" evidence="4">
    <location>
        <begin position="6"/>
        <end position="138"/>
    </location>
</feature>
<dbReference type="InterPro" id="IPR036390">
    <property type="entry name" value="WH_DNA-bd_sf"/>
</dbReference>
<dbReference type="Proteomes" id="UP001199469">
    <property type="component" value="Unassembled WGS sequence"/>
</dbReference>
<dbReference type="EMBL" id="JAJNDB010000001">
    <property type="protein sequence ID" value="MCD2192291.1"/>
    <property type="molecule type" value="Genomic_DNA"/>
</dbReference>
<evidence type="ECO:0000256" key="3">
    <source>
        <dbReference type="ARBA" id="ARBA00023163"/>
    </source>
</evidence>
<dbReference type="Pfam" id="PF01047">
    <property type="entry name" value="MarR"/>
    <property type="match status" value="1"/>
</dbReference>
<dbReference type="SUPFAM" id="SSF46785">
    <property type="entry name" value="Winged helix' DNA-binding domain"/>
    <property type="match status" value="1"/>
</dbReference>
<name>A0ABS8P222_9PSEU</name>
<comment type="caution">
    <text evidence="5">The sequence shown here is derived from an EMBL/GenBank/DDBJ whole genome shotgun (WGS) entry which is preliminary data.</text>
</comment>
<dbReference type="InterPro" id="IPR000835">
    <property type="entry name" value="HTH_MarR-typ"/>
</dbReference>
<keyword evidence="3" id="KW-0804">Transcription</keyword>
<gene>
    <name evidence="5" type="ORF">LQ327_02630</name>
</gene>
<dbReference type="InterPro" id="IPR039422">
    <property type="entry name" value="MarR/SlyA-like"/>
</dbReference>
<dbReference type="PRINTS" id="PR00598">
    <property type="entry name" value="HTHMARR"/>
</dbReference>
<dbReference type="PROSITE" id="PS01117">
    <property type="entry name" value="HTH_MARR_1"/>
    <property type="match status" value="1"/>
</dbReference>
<dbReference type="PROSITE" id="PS50995">
    <property type="entry name" value="HTH_MARR_2"/>
    <property type="match status" value="1"/>
</dbReference>
<organism evidence="5 6">
    <name type="scientific">Actinomycetospora endophytica</name>
    <dbReference type="NCBI Taxonomy" id="2291215"/>
    <lineage>
        <taxon>Bacteria</taxon>
        <taxon>Bacillati</taxon>
        <taxon>Actinomycetota</taxon>
        <taxon>Actinomycetes</taxon>
        <taxon>Pseudonocardiales</taxon>
        <taxon>Pseudonocardiaceae</taxon>
        <taxon>Actinomycetospora</taxon>
    </lineage>
</organism>
<evidence type="ECO:0000259" key="4">
    <source>
        <dbReference type="PROSITE" id="PS50995"/>
    </source>
</evidence>